<feature type="domain" description="SKP1 component dimerisation" evidence="7">
    <location>
        <begin position="103"/>
        <end position="150"/>
    </location>
</feature>
<dbReference type="UniPathway" id="UPA00143"/>
<dbReference type="STRING" id="81972.D7L0X4"/>
<comment type="similarity">
    <text evidence="3 6">Belongs to the SKP1 family.</text>
</comment>
<evidence type="ECO:0000259" key="7">
    <source>
        <dbReference type="Pfam" id="PF01466"/>
    </source>
</evidence>
<evidence type="ECO:0000256" key="2">
    <source>
        <dbReference type="ARBA" id="ARBA00004906"/>
    </source>
</evidence>
<dbReference type="eggNOG" id="KOG1724">
    <property type="taxonomic scope" value="Eukaryota"/>
</dbReference>
<comment type="function">
    <text evidence="6">Involved in ubiquitination and subsequent proteasomal degradation of target proteins. Together with CUL1, RBX1 and a F-box protein, it forms a SCF E3 ubiquitin ligase complex. The functional specificity of this complex depends on the type of F-box protein. In the SCF complex, it serves as an adapter that links the F-box protein to CUL1.</text>
</comment>
<name>D7L0X4_ARALL</name>
<feature type="domain" description="SKP1 component POZ" evidence="8">
    <location>
        <begin position="4"/>
        <end position="64"/>
    </location>
</feature>
<sequence>MSTKMISLTSSDGQTFEIKEDAARQCQIINHMIEDDCADREIPLPNVTGKILAMVLEYCKKHHVDDANPSTDEDLKKWDEKFMEKDQLTLFDLINAASYLDIQSLLDLACQTASDMSKAKTLDQTREFFNIENDFTPEEEKAVLKDYQKAFE</sequence>
<dbReference type="SMART" id="SM00512">
    <property type="entry name" value="Skp1"/>
    <property type="match status" value="1"/>
</dbReference>
<dbReference type="InterPro" id="IPR016073">
    <property type="entry name" value="Skp1_comp_POZ"/>
</dbReference>
<evidence type="ECO:0000256" key="3">
    <source>
        <dbReference type="ARBA" id="ARBA00009993"/>
    </source>
</evidence>
<dbReference type="GO" id="GO:0009867">
    <property type="term" value="P:jasmonic acid mediated signaling pathway"/>
    <property type="evidence" value="ECO:0007669"/>
    <property type="project" value="UniProtKB-ARBA"/>
</dbReference>
<dbReference type="SUPFAM" id="SSF54695">
    <property type="entry name" value="POZ domain"/>
    <property type="match status" value="1"/>
</dbReference>
<dbReference type="AlphaFoldDB" id="D7L0X4"/>
<reference evidence="10" key="1">
    <citation type="journal article" date="2011" name="Nat. Genet.">
        <title>The Arabidopsis lyrata genome sequence and the basis of rapid genome size change.</title>
        <authorList>
            <person name="Hu T.T."/>
            <person name="Pattyn P."/>
            <person name="Bakker E.G."/>
            <person name="Cao J."/>
            <person name="Cheng J.-F."/>
            <person name="Clark R.M."/>
            <person name="Fahlgren N."/>
            <person name="Fawcett J.A."/>
            <person name="Grimwood J."/>
            <person name="Gundlach H."/>
            <person name="Haberer G."/>
            <person name="Hollister J.D."/>
            <person name="Ossowski S."/>
            <person name="Ottilar R.P."/>
            <person name="Salamov A.A."/>
            <person name="Schneeberger K."/>
            <person name="Spannagl M."/>
            <person name="Wang X."/>
            <person name="Yang L."/>
            <person name="Nasrallah M.E."/>
            <person name="Bergelson J."/>
            <person name="Carrington J.C."/>
            <person name="Gaut B.S."/>
            <person name="Schmutz J."/>
            <person name="Mayer K.F.X."/>
            <person name="Van de Peer Y."/>
            <person name="Grigoriev I.V."/>
            <person name="Nordborg M."/>
            <person name="Weigel D."/>
            <person name="Guo Y.-L."/>
        </authorList>
    </citation>
    <scope>NUCLEOTIDE SEQUENCE [LARGE SCALE GENOMIC DNA]</scope>
    <source>
        <strain evidence="10">cv. MN47</strain>
    </source>
</reference>
<dbReference type="GO" id="GO:0006511">
    <property type="term" value="P:ubiquitin-dependent protein catabolic process"/>
    <property type="evidence" value="ECO:0007669"/>
    <property type="project" value="InterPro"/>
</dbReference>
<dbReference type="InterPro" id="IPR001232">
    <property type="entry name" value="SKP1-like"/>
</dbReference>
<comment type="pathway">
    <text evidence="2 6">Protein modification; protein ubiquitination.</text>
</comment>
<dbReference type="Pfam" id="PF03931">
    <property type="entry name" value="Skp1_POZ"/>
    <property type="match status" value="1"/>
</dbReference>
<dbReference type="SUPFAM" id="SSF81382">
    <property type="entry name" value="Skp1 dimerisation domain-like"/>
    <property type="match status" value="1"/>
</dbReference>
<dbReference type="PIRSF" id="PIRSF028729">
    <property type="entry name" value="E3_ubiquit_lig_SCF_Skp"/>
    <property type="match status" value="1"/>
</dbReference>
<evidence type="ECO:0000256" key="5">
    <source>
        <dbReference type="ARBA" id="ARBA00023242"/>
    </source>
</evidence>
<keyword evidence="4 6" id="KW-0833">Ubl conjugation pathway</keyword>
<dbReference type="InterPro" id="IPR016897">
    <property type="entry name" value="SKP1"/>
</dbReference>
<dbReference type="Gramene" id="scaffold_302607.1">
    <property type="protein sequence ID" value="scaffold_302607.1"/>
    <property type="gene ID" value="scaffold_302607.1"/>
</dbReference>
<dbReference type="Pfam" id="PF01466">
    <property type="entry name" value="Skp1"/>
    <property type="match status" value="1"/>
</dbReference>
<dbReference type="CDD" id="cd18322">
    <property type="entry name" value="BTB_POZ_SKP1"/>
    <property type="match status" value="1"/>
</dbReference>
<organism evidence="10">
    <name type="scientific">Arabidopsis lyrata subsp. lyrata</name>
    <name type="common">Lyre-leaved rock-cress</name>
    <dbReference type="NCBI Taxonomy" id="81972"/>
    <lineage>
        <taxon>Eukaryota</taxon>
        <taxon>Viridiplantae</taxon>
        <taxon>Streptophyta</taxon>
        <taxon>Embryophyta</taxon>
        <taxon>Tracheophyta</taxon>
        <taxon>Spermatophyta</taxon>
        <taxon>Magnoliopsida</taxon>
        <taxon>eudicotyledons</taxon>
        <taxon>Gunneridae</taxon>
        <taxon>Pentapetalae</taxon>
        <taxon>rosids</taxon>
        <taxon>malvids</taxon>
        <taxon>Brassicales</taxon>
        <taxon>Brassicaceae</taxon>
        <taxon>Camelineae</taxon>
        <taxon>Arabidopsis</taxon>
    </lineage>
</organism>
<dbReference type="FunFam" id="3.30.710.10:FF:000230">
    <property type="entry name" value="SKP1-like protein 7"/>
    <property type="match status" value="1"/>
</dbReference>
<dbReference type="InterPro" id="IPR011333">
    <property type="entry name" value="SKP1/BTB/POZ_sf"/>
</dbReference>
<dbReference type="Gene3D" id="3.30.710.10">
    <property type="entry name" value="Potassium Channel Kv1.1, Chain A"/>
    <property type="match status" value="1"/>
</dbReference>
<protein>
    <recommendedName>
        <fullName evidence="6">SKP1-like protein</fullName>
    </recommendedName>
</protein>
<dbReference type="InterPro" id="IPR016072">
    <property type="entry name" value="Skp1_comp_dimer"/>
</dbReference>
<keyword evidence="5" id="KW-0539">Nucleus</keyword>
<dbReference type="GO" id="GO:0016567">
    <property type="term" value="P:protein ubiquitination"/>
    <property type="evidence" value="ECO:0007669"/>
    <property type="project" value="UniProtKB-UniRule"/>
</dbReference>
<gene>
    <name evidence="9" type="ORF">ARALYDRAFT_898637</name>
</gene>
<proteinExistence type="inferred from homology"/>
<keyword evidence="10" id="KW-1185">Reference proteome</keyword>
<accession>D7L0X4</accession>
<dbReference type="EMBL" id="GL348715">
    <property type="protein sequence ID" value="EFH61730.1"/>
    <property type="molecule type" value="Genomic_DNA"/>
</dbReference>
<evidence type="ECO:0000259" key="8">
    <source>
        <dbReference type="Pfam" id="PF03931"/>
    </source>
</evidence>
<dbReference type="GO" id="GO:0005634">
    <property type="term" value="C:nucleus"/>
    <property type="evidence" value="ECO:0007669"/>
    <property type="project" value="UniProtKB-SubCell"/>
</dbReference>
<evidence type="ECO:0000256" key="1">
    <source>
        <dbReference type="ARBA" id="ARBA00004123"/>
    </source>
</evidence>
<evidence type="ECO:0000313" key="10">
    <source>
        <dbReference type="Proteomes" id="UP000008694"/>
    </source>
</evidence>
<comment type="subcellular location">
    <subcellularLocation>
        <location evidence="1">Nucleus</location>
    </subcellularLocation>
</comment>
<comment type="subunit">
    <text evidence="6">Part of a SCF (SKP1-cullin-F-box) protein ligase complex.</text>
</comment>
<dbReference type="InterPro" id="IPR036296">
    <property type="entry name" value="SKP1-like_dim_sf"/>
</dbReference>
<evidence type="ECO:0000256" key="6">
    <source>
        <dbReference type="PIRNR" id="PIRNR028729"/>
    </source>
</evidence>
<dbReference type="Proteomes" id="UP000008694">
    <property type="component" value="Unassembled WGS sequence"/>
</dbReference>
<dbReference type="PANTHER" id="PTHR11165">
    <property type="entry name" value="SKP1"/>
    <property type="match status" value="1"/>
</dbReference>
<evidence type="ECO:0000313" key="9">
    <source>
        <dbReference type="EMBL" id="EFH61730.1"/>
    </source>
</evidence>
<dbReference type="HOGENOM" id="CLU_059252_6_1_1"/>
<evidence type="ECO:0000256" key="4">
    <source>
        <dbReference type="ARBA" id="ARBA00022786"/>
    </source>
</evidence>